<sequence>MLRSLRAASRAILVSSSRFTNFPVSIVPTAQHSTNPKYFNAVEPYEEFRSRFLDAFNDKTLDGWWLRSWLQKLNLEDAIPPPEVVSSALRACRRLNDLALAIRFLEAVRLKCKVVSGSWEWLQNEIKPTMTELGIPSISQLGYDKPELAWPDYDD</sequence>
<comment type="subcellular location">
    <subcellularLocation>
        <location evidence="1 13">Mitochondrion inner membrane</location>
        <topology evidence="1 13">Peripheral membrane protein</topology>
        <orientation evidence="1 13">Matrix side</orientation>
    </subcellularLocation>
</comment>
<keyword evidence="9 13" id="KW-0408">Iron</keyword>
<evidence type="ECO:0000256" key="3">
    <source>
        <dbReference type="ARBA" id="ARBA00007972"/>
    </source>
</evidence>
<evidence type="ECO:0000256" key="7">
    <source>
        <dbReference type="ARBA" id="ARBA00022792"/>
    </source>
</evidence>
<evidence type="ECO:0000256" key="11">
    <source>
        <dbReference type="ARBA" id="ARBA00023136"/>
    </source>
</evidence>
<dbReference type="PANTHER" id="PTHR14200">
    <property type="entry name" value="CYTOCHROME C OXIDASE POLYPEPTIDE"/>
    <property type="match status" value="1"/>
</dbReference>
<dbReference type="GO" id="GO:0045277">
    <property type="term" value="C:respiratory chain complex IV"/>
    <property type="evidence" value="ECO:0007669"/>
    <property type="project" value="UniProtKB-UniRule"/>
</dbReference>
<comment type="subunit">
    <text evidence="13">Component of the cytochrome c oxidase (complex IV, CIV), a multisubunit enzyme composed of a catalytic core of 3 subunits and several supernumerary subunits. The complex exists as a monomer or a dimer and forms supercomplexes (SCs) in the inner mitochondrial membrane with ubiquinol-cytochrome c oxidoreductase (cytochrome b-c1 complex, complex III, CIII).</text>
</comment>
<evidence type="ECO:0000256" key="6">
    <source>
        <dbReference type="ARBA" id="ARBA00022723"/>
    </source>
</evidence>
<evidence type="ECO:0000256" key="4">
    <source>
        <dbReference type="ARBA" id="ARBA00021968"/>
    </source>
</evidence>
<evidence type="ECO:0000313" key="14">
    <source>
        <dbReference type="EMBL" id="KAA3680573.1"/>
    </source>
</evidence>
<dbReference type="AlphaFoldDB" id="A0A5J4NYG7"/>
<comment type="similarity">
    <text evidence="3 13">Belongs to the cytochrome c oxidase subunit 5A family.</text>
</comment>
<name>A0A5J4NYG7_9TREM</name>
<comment type="pathway">
    <text evidence="2 13">Energy metabolism; oxidative phosphorylation.</text>
</comment>
<evidence type="ECO:0000256" key="13">
    <source>
        <dbReference type="RuleBase" id="RU368103"/>
    </source>
</evidence>
<keyword evidence="8 13" id="KW-0809">Transit peptide</keyword>
<dbReference type="GO" id="GO:0006123">
    <property type="term" value="P:mitochondrial electron transport, cytochrome c to oxygen"/>
    <property type="evidence" value="ECO:0007669"/>
    <property type="project" value="UniProtKB-UniRule"/>
</dbReference>
<dbReference type="GO" id="GO:0046872">
    <property type="term" value="F:metal ion binding"/>
    <property type="evidence" value="ECO:0007669"/>
    <property type="project" value="UniProtKB-UniRule"/>
</dbReference>
<evidence type="ECO:0000313" key="15">
    <source>
        <dbReference type="Proteomes" id="UP000324629"/>
    </source>
</evidence>
<keyword evidence="10 13" id="KW-0496">Mitochondrion</keyword>
<evidence type="ECO:0000256" key="12">
    <source>
        <dbReference type="ARBA" id="ARBA00031049"/>
    </source>
</evidence>
<dbReference type="Proteomes" id="UP000324629">
    <property type="component" value="Unassembled WGS sequence"/>
</dbReference>
<keyword evidence="5 13" id="KW-0349">Heme</keyword>
<keyword evidence="6 13" id="KW-0479">Metal-binding</keyword>
<comment type="function">
    <text evidence="13">Component of the cytochrome c oxidase, the last enzyme in the mitochondrial electron transport chain which drives oxidative phosphorylation. The respiratory chain contains 3 multisubunit complexes succinate dehydrogenase (complex II, CII), ubiquinol-cytochrome c oxidoreductase (cytochrome b-c1 complex, complex III, CIII) and cytochrome c oxidase (complex IV, CIV), that cooperate to transfer electrons derived from NADH and succinate to molecular oxygen, creating an electrochemical gradient over the inner membrane that drives transmembrane transport and the ATP synthase. Cytochrome c oxidase is the component of the respiratory chain that catalyzes the reduction of oxygen to water. Electrons originating from reduced cytochrome c in the intermembrane space (IMS) are transferred via the dinuclear copper A center (CU(A)) of subunit 2 and heme A of subunit 1 to the active site in subunit 1, a binuclear center (BNC) formed by heme A3 and copper B (CU(B)). The BNC reduces molecular oxygen to 2 water molecules using 4 electrons from cytochrome c in the IMS and 4 protons from the mitochondrial matrix.</text>
</comment>
<protein>
    <recommendedName>
        <fullName evidence="4 13">Cytochrome c oxidase subunit 5A, mitochondrial</fullName>
    </recommendedName>
    <alternativeName>
        <fullName evidence="12 13">Cytochrome c oxidase polypeptide Va</fullName>
    </alternativeName>
</protein>
<evidence type="ECO:0000256" key="2">
    <source>
        <dbReference type="ARBA" id="ARBA00004673"/>
    </source>
</evidence>
<dbReference type="InterPro" id="IPR003204">
    <property type="entry name" value="Cyt_c_oxidase_su5A/6"/>
</dbReference>
<evidence type="ECO:0000256" key="1">
    <source>
        <dbReference type="ARBA" id="ARBA00004443"/>
    </source>
</evidence>
<dbReference type="EMBL" id="QNGE01000407">
    <property type="protein sequence ID" value="KAA3680573.1"/>
    <property type="molecule type" value="Genomic_DNA"/>
</dbReference>
<keyword evidence="15" id="KW-1185">Reference proteome</keyword>
<evidence type="ECO:0000256" key="10">
    <source>
        <dbReference type="ARBA" id="ARBA00023128"/>
    </source>
</evidence>
<dbReference type="CDD" id="cd00923">
    <property type="entry name" value="Cyt_c_Oxidase_Va"/>
    <property type="match status" value="1"/>
</dbReference>
<dbReference type="GO" id="GO:0005743">
    <property type="term" value="C:mitochondrial inner membrane"/>
    <property type="evidence" value="ECO:0007669"/>
    <property type="project" value="UniProtKB-SubCell"/>
</dbReference>
<organism evidence="14 15">
    <name type="scientific">Paragonimus westermani</name>
    <dbReference type="NCBI Taxonomy" id="34504"/>
    <lineage>
        <taxon>Eukaryota</taxon>
        <taxon>Metazoa</taxon>
        <taxon>Spiralia</taxon>
        <taxon>Lophotrochozoa</taxon>
        <taxon>Platyhelminthes</taxon>
        <taxon>Trematoda</taxon>
        <taxon>Digenea</taxon>
        <taxon>Plagiorchiida</taxon>
        <taxon>Troglotremata</taxon>
        <taxon>Troglotrematidae</taxon>
        <taxon>Paragonimus</taxon>
    </lineage>
</organism>
<reference evidence="14 15" key="1">
    <citation type="journal article" date="2019" name="Gigascience">
        <title>Whole-genome sequence of the oriental lung fluke Paragonimus westermani.</title>
        <authorList>
            <person name="Oey H."/>
            <person name="Zakrzewski M."/>
            <person name="Narain K."/>
            <person name="Devi K.R."/>
            <person name="Agatsuma T."/>
            <person name="Nawaratna S."/>
            <person name="Gobert G.N."/>
            <person name="Jones M.K."/>
            <person name="Ragan M.A."/>
            <person name="McManus D.P."/>
            <person name="Krause L."/>
        </authorList>
    </citation>
    <scope>NUCLEOTIDE SEQUENCE [LARGE SCALE GENOMIC DNA]</scope>
    <source>
        <strain evidence="14 15">IND2009</strain>
    </source>
</reference>
<proteinExistence type="inferred from homology"/>
<keyword evidence="7 13" id="KW-0999">Mitochondrion inner membrane</keyword>
<dbReference type="InterPro" id="IPR036545">
    <property type="entry name" value="Cyt_c_oxidase_su5A/6_sf"/>
</dbReference>
<evidence type="ECO:0000256" key="8">
    <source>
        <dbReference type="ARBA" id="ARBA00022946"/>
    </source>
</evidence>
<dbReference type="PANTHER" id="PTHR14200:SF11">
    <property type="entry name" value="CYTOCHROME C OXIDASE SUBUNIT 5A, MITOCHONDRIAL"/>
    <property type="match status" value="1"/>
</dbReference>
<dbReference type="UniPathway" id="UPA00705"/>
<evidence type="ECO:0000256" key="5">
    <source>
        <dbReference type="ARBA" id="ARBA00022617"/>
    </source>
</evidence>
<evidence type="ECO:0000256" key="9">
    <source>
        <dbReference type="ARBA" id="ARBA00023004"/>
    </source>
</evidence>
<accession>A0A5J4NYG7</accession>
<dbReference type="SUPFAM" id="SSF48479">
    <property type="entry name" value="Cytochrome c oxidase subunit E"/>
    <property type="match status" value="1"/>
</dbReference>
<dbReference type="Gene3D" id="1.25.40.40">
    <property type="entry name" value="Cytochrome c oxidase, subunit Va/VI"/>
    <property type="match status" value="1"/>
</dbReference>
<dbReference type="Pfam" id="PF02284">
    <property type="entry name" value="COX5A"/>
    <property type="match status" value="1"/>
</dbReference>
<gene>
    <name evidence="14" type="ORF">DEA37_0009636</name>
</gene>
<comment type="caution">
    <text evidence="14">The sequence shown here is derived from an EMBL/GenBank/DDBJ whole genome shotgun (WGS) entry which is preliminary data.</text>
</comment>
<keyword evidence="11 13" id="KW-0472">Membrane</keyword>